<reference evidence="2" key="1">
    <citation type="submission" date="2022-07" db="EMBL/GenBank/DDBJ databases">
        <title>Complete genome sequence of carbapenem-resistant Klebsiella spp. in Japan.</title>
        <authorList>
            <person name="Maehana S."/>
            <person name="Suzuki M."/>
            <person name="Kitasato H."/>
        </authorList>
    </citation>
    <scope>NUCLEOTIDE SEQUENCE</scope>
    <source>
        <strain evidence="2">KAM644</strain>
    </source>
</reference>
<protein>
    <submittedName>
        <fullName evidence="2">Uncharacterized protein</fullName>
    </submittedName>
</protein>
<evidence type="ECO:0000256" key="1">
    <source>
        <dbReference type="SAM" id="MobiDB-lite"/>
    </source>
</evidence>
<accession>A0AAN2CFE9</accession>
<dbReference type="EMBL" id="AP026407">
    <property type="protein sequence ID" value="BDO14810.1"/>
    <property type="molecule type" value="Genomic_DNA"/>
</dbReference>
<sequence>MGQVQVGEKIHSDDILQILSGGQSERCSAARRPERQPRCPDGVLSGRAGPSATDDAFGCRMAAFGMIWNIDYVIHPEG</sequence>
<feature type="region of interest" description="Disordered" evidence="1">
    <location>
        <begin position="23"/>
        <end position="47"/>
    </location>
</feature>
<evidence type="ECO:0000313" key="2">
    <source>
        <dbReference type="EMBL" id="BDO14810.1"/>
    </source>
</evidence>
<evidence type="ECO:0000313" key="3">
    <source>
        <dbReference type="Proteomes" id="UP001058353"/>
    </source>
</evidence>
<dbReference type="Proteomes" id="UP001058353">
    <property type="component" value="Chromosome"/>
</dbReference>
<dbReference type="AlphaFoldDB" id="A0AAN2CFE9"/>
<organism evidence="2 3">
    <name type="scientific">Klebsiella quasipneumoniae subsp. quasipneumoniae</name>
    <dbReference type="NCBI Taxonomy" id="1667327"/>
    <lineage>
        <taxon>Bacteria</taxon>
        <taxon>Pseudomonadati</taxon>
        <taxon>Pseudomonadota</taxon>
        <taxon>Gammaproteobacteria</taxon>
        <taxon>Enterobacterales</taxon>
        <taxon>Enterobacteriaceae</taxon>
        <taxon>Klebsiella/Raoultella group</taxon>
        <taxon>Klebsiella</taxon>
        <taxon>Klebsiella pneumoniae complex</taxon>
    </lineage>
</organism>
<proteinExistence type="predicted"/>
<gene>
    <name evidence="2" type="ORF">KAM644c_38760</name>
</gene>
<name>A0AAN2CFE9_9ENTR</name>